<gene>
    <name evidence="2" type="ORF">BacF7301_00210</name>
</gene>
<organism evidence="2 3">
    <name type="scientific">Bacteroides faecium</name>
    <dbReference type="NCBI Taxonomy" id="2715212"/>
    <lineage>
        <taxon>Bacteria</taxon>
        <taxon>Pseudomonadati</taxon>
        <taxon>Bacteroidota</taxon>
        <taxon>Bacteroidia</taxon>
        <taxon>Bacteroidales</taxon>
        <taxon>Bacteroidaceae</taxon>
        <taxon>Bacteroides</taxon>
    </lineage>
</organism>
<dbReference type="KEGG" id="bfc:BacF7301_00210"/>
<dbReference type="AlphaFoldDB" id="A0A6H0KGZ2"/>
<dbReference type="RefSeq" id="WP_167959435.1">
    <property type="nucleotide sequence ID" value="NZ_CP050831.1"/>
</dbReference>
<reference evidence="2 3" key="1">
    <citation type="submission" date="2020-03" db="EMBL/GenBank/DDBJ databases">
        <title>Genomic analysis of Bacteroides faecium CBA7301.</title>
        <authorList>
            <person name="Kim J."/>
            <person name="Roh S.W."/>
        </authorList>
    </citation>
    <scope>NUCLEOTIDE SEQUENCE [LARGE SCALE GENOMIC DNA]</scope>
    <source>
        <strain evidence="2 3">CBA7301</strain>
    </source>
</reference>
<keyword evidence="3" id="KW-1185">Reference proteome</keyword>
<dbReference type="EMBL" id="CP050831">
    <property type="protein sequence ID" value="QIU92676.1"/>
    <property type="molecule type" value="Genomic_DNA"/>
</dbReference>
<evidence type="ECO:0000313" key="3">
    <source>
        <dbReference type="Proteomes" id="UP000501780"/>
    </source>
</evidence>
<protein>
    <recommendedName>
        <fullName evidence="4">DUF4959 domain-containing protein</fullName>
    </recommendedName>
</protein>
<sequence>MKRIYEILMCLCILFMLILNGCGDNDTDYSNTSKPEFSLILDEIKPDMNTADNIPLVCVILSEAGLQSVQMLITKDGVETPYKEVTSFYDKTQYSVKELPLWEEGMTSFRLIATDVANRTSEVSIPISVIKYKAPPVITFEKEEIVIDENTGSIEIPITKFEVKGATKLVSVEVKLFRKSSIEDIVLTPAFVQKDSYSFEQEIIYTEGDNALQVKATDEYGKSKIETLPIKYISIPAPVLTVSGSTTMDAIVANSGTNKTLTFNAKSSIGIMAINVYKVEKDVETELTSVSKTYNSEEDVDFTAELPDFEPTWNAVKVVAYDRLGRSSSIAINTIIDLSYKSNMRIGSQYYSKVADPAYPDAYCFFSVKDIKTYSLSEFYANIPNIDMYFYFFTGNVRLYEAVTNRPEGGWSEDAANNIPSFYTWPGRNTMKIKKFKSGVWSFNFDNVTSADLQSTAVQNYLNTPRVTEDFANYVAGETAFFQTSASSTAPSRIGIMRIESFTVDSKDTTKGFYVMSFKILQ</sequence>
<accession>A0A6H0KGZ2</accession>
<keyword evidence="1" id="KW-0732">Signal</keyword>
<proteinExistence type="predicted"/>
<dbReference type="Proteomes" id="UP000501780">
    <property type="component" value="Chromosome"/>
</dbReference>
<evidence type="ECO:0008006" key="4">
    <source>
        <dbReference type="Google" id="ProtNLM"/>
    </source>
</evidence>
<name>A0A6H0KGZ2_9BACE</name>
<feature type="signal peptide" evidence="1">
    <location>
        <begin position="1"/>
        <end position="21"/>
    </location>
</feature>
<evidence type="ECO:0000313" key="2">
    <source>
        <dbReference type="EMBL" id="QIU92676.1"/>
    </source>
</evidence>
<feature type="chain" id="PRO_5026169430" description="DUF4959 domain-containing protein" evidence="1">
    <location>
        <begin position="22"/>
        <end position="522"/>
    </location>
</feature>
<evidence type="ECO:0000256" key="1">
    <source>
        <dbReference type="SAM" id="SignalP"/>
    </source>
</evidence>